<evidence type="ECO:0000313" key="5">
    <source>
        <dbReference type="Proteomes" id="UP000249016"/>
    </source>
</evidence>
<name>A0A327NRD2_9BACT</name>
<organism evidence="4 5">
    <name type="scientific">Spirosoma telluris</name>
    <dbReference type="NCBI Taxonomy" id="2183553"/>
    <lineage>
        <taxon>Bacteria</taxon>
        <taxon>Pseudomonadati</taxon>
        <taxon>Bacteroidota</taxon>
        <taxon>Cytophagia</taxon>
        <taxon>Cytophagales</taxon>
        <taxon>Cytophagaceae</taxon>
        <taxon>Spirosoma</taxon>
    </lineage>
</organism>
<evidence type="ECO:0000259" key="3">
    <source>
        <dbReference type="Pfam" id="PF20434"/>
    </source>
</evidence>
<feature type="signal peptide" evidence="2">
    <location>
        <begin position="1"/>
        <end position="18"/>
    </location>
</feature>
<accession>A0A327NRD2</accession>
<dbReference type="PANTHER" id="PTHR48081:SF13">
    <property type="entry name" value="ALPHA_BETA HYDROLASE"/>
    <property type="match status" value="1"/>
</dbReference>
<keyword evidence="2" id="KW-0732">Signal</keyword>
<keyword evidence="1 4" id="KW-0378">Hydrolase</keyword>
<feature type="chain" id="PRO_5016418808" evidence="2">
    <location>
        <begin position="19"/>
        <end position="316"/>
    </location>
</feature>
<evidence type="ECO:0000313" key="4">
    <source>
        <dbReference type="EMBL" id="RAI76526.1"/>
    </source>
</evidence>
<dbReference type="InterPro" id="IPR049492">
    <property type="entry name" value="BD-FAE-like_dom"/>
</dbReference>
<dbReference type="InterPro" id="IPR050300">
    <property type="entry name" value="GDXG_lipolytic_enzyme"/>
</dbReference>
<dbReference type="Proteomes" id="UP000249016">
    <property type="component" value="Unassembled WGS sequence"/>
</dbReference>
<dbReference type="InterPro" id="IPR029058">
    <property type="entry name" value="AB_hydrolase_fold"/>
</dbReference>
<dbReference type="SUPFAM" id="SSF53474">
    <property type="entry name" value="alpha/beta-Hydrolases"/>
    <property type="match status" value="1"/>
</dbReference>
<comment type="caution">
    <text evidence="4">The sequence shown here is derived from an EMBL/GenBank/DDBJ whole genome shotgun (WGS) entry which is preliminary data.</text>
</comment>
<dbReference type="OrthoDB" id="9777975at2"/>
<dbReference type="AlphaFoldDB" id="A0A327NRD2"/>
<dbReference type="PANTHER" id="PTHR48081">
    <property type="entry name" value="AB HYDROLASE SUPERFAMILY PROTEIN C4A8.06C"/>
    <property type="match status" value="1"/>
</dbReference>
<proteinExistence type="predicted"/>
<dbReference type="Gene3D" id="3.40.50.1820">
    <property type="entry name" value="alpha/beta hydrolase"/>
    <property type="match status" value="1"/>
</dbReference>
<protein>
    <submittedName>
        <fullName evidence="4">Alpha/beta hydrolase</fullName>
    </submittedName>
</protein>
<reference evidence="4 5" key="1">
    <citation type="submission" date="2018-06" db="EMBL/GenBank/DDBJ databases">
        <title>Spirosoma sp. HMF3257 Genome sequencing and assembly.</title>
        <authorList>
            <person name="Kang H."/>
            <person name="Cha I."/>
            <person name="Kim H."/>
            <person name="Kang J."/>
            <person name="Joh K."/>
        </authorList>
    </citation>
    <scope>NUCLEOTIDE SEQUENCE [LARGE SCALE GENOMIC DNA]</scope>
    <source>
        <strain evidence="4 5">HMF3257</strain>
    </source>
</reference>
<gene>
    <name evidence="4" type="ORF">HMF3257_24455</name>
</gene>
<evidence type="ECO:0000256" key="1">
    <source>
        <dbReference type="ARBA" id="ARBA00022801"/>
    </source>
</evidence>
<sequence>MRRVLTAICILLSLRSMAQNQTIDVNRRAIESARYWLDLDYVGDGIVGHKLDIHIPKIGKAPFPVVICIYGSAWRSNSWKANTFIEGPGQALLSKGFAVVSINYRSSADAPFPAQIQDVKAAIRYVRSNARQFGLDDSFISVTGWSSGGHLAAMAGTTNGTQKTNVNGLEVDIEGSLGKFTNASSHVNAVIDWFGPTDFLIMDSCGSTMPHNDAKSPESILVGGPIQENKDKCALANPINYIQKDNPPFLIFHGDKDPLVPLCQSEKLHEKQRAAGAKSELVIVPGGGHGPGVLIDTYYSQMISFLEGQIKASHKK</sequence>
<dbReference type="Pfam" id="PF20434">
    <property type="entry name" value="BD-FAE"/>
    <property type="match status" value="1"/>
</dbReference>
<feature type="domain" description="BD-FAE-like" evidence="3">
    <location>
        <begin position="51"/>
        <end position="271"/>
    </location>
</feature>
<dbReference type="GO" id="GO:0016787">
    <property type="term" value="F:hydrolase activity"/>
    <property type="evidence" value="ECO:0007669"/>
    <property type="project" value="UniProtKB-KW"/>
</dbReference>
<evidence type="ECO:0000256" key="2">
    <source>
        <dbReference type="SAM" id="SignalP"/>
    </source>
</evidence>
<dbReference type="EMBL" id="QLII01000001">
    <property type="protein sequence ID" value="RAI76526.1"/>
    <property type="molecule type" value="Genomic_DNA"/>
</dbReference>
<keyword evidence="5" id="KW-1185">Reference proteome</keyword>